<organism evidence="5 6">
    <name type="scientific">Clostridium isatidis</name>
    <dbReference type="NCBI Taxonomy" id="182773"/>
    <lineage>
        <taxon>Bacteria</taxon>
        <taxon>Bacillati</taxon>
        <taxon>Bacillota</taxon>
        <taxon>Clostridia</taxon>
        <taxon>Eubacteriales</taxon>
        <taxon>Clostridiaceae</taxon>
        <taxon>Clostridium</taxon>
    </lineage>
</organism>
<evidence type="ECO:0000313" key="5">
    <source>
        <dbReference type="EMBL" id="ASW43477.1"/>
    </source>
</evidence>
<dbReference type="InterPro" id="IPR020084">
    <property type="entry name" value="NUDIX_hydrolase_CS"/>
</dbReference>
<dbReference type="GO" id="GO:0006753">
    <property type="term" value="P:nucleoside phosphate metabolic process"/>
    <property type="evidence" value="ECO:0007669"/>
    <property type="project" value="TreeGrafter"/>
</dbReference>
<accession>A0A343JD69</accession>
<dbReference type="PANTHER" id="PTHR11839">
    <property type="entry name" value="UDP/ADP-SUGAR PYROPHOSPHATASE"/>
    <property type="match status" value="1"/>
</dbReference>
<evidence type="ECO:0000313" key="6">
    <source>
        <dbReference type="Proteomes" id="UP000264883"/>
    </source>
</evidence>
<keyword evidence="2 3" id="KW-0378">Hydrolase</keyword>
<dbReference type="PROSITE" id="PS51462">
    <property type="entry name" value="NUDIX"/>
    <property type="match status" value="1"/>
</dbReference>
<evidence type="ECO:0000256" key="3">
    <source>
        <dbReference type="RuleBase" id="RU003476"/>
    </source>
</evidence>
<dbReference type="PROSITE" id="PS00893">
    <property type="entry name" value="NUDIX_BOX"/>
    <property type="match status" value="1"/>
</dbReference>
<comment type="similarity">
    <text evidence="3">Belongs to the Nudix hydrolase family.</text>
</comment>
<dbReference type="PANTHER" id="PTHR11839:SF18">
    <property type="entry name" value="NUDIX HYDROLASE DOMAIN-CONTAINING PROTEIN"/>
    <property type="match status" value="1"/>
</dbReference>
<name>A0A343JD69_9CLOT</name>
<protein>
    <submittedName>
        <fullName evidence="5">DNA mismatch repair protein MutT</fullName>
    </submittedName>
</protein>
<dbReference type="CDD" id="cd03424">
    <property type="entry name" value="NUDIX_ADPRase_Nudt5_UGPPase_Nudt14"/>
    <property type="match status" value="1"/>
</dbReference>
<dbReference type="InterPro" id="IPR020476">
    <property type="entry name" value="Nudix_hydrolase"/>
</dbReference>
<dbReference type="SUPFAM" id="SSF55811">
    <property type="entry name" value="Nudix"/>
    <property type="match status" value="1"/>
</dbReference>
<dbReference type="InterPro" id="IPR015797">
    <property type="entry name" value="NUDIX_hydrolase-like_dom_sf"/>
</dbReference>
<dbReference type="Proteomes" id="UP000264883">
    <property type="component" value="Chromosome"/>
</dbReference>
<reference evidence="5 6" key="1">
    <citation type="submission" date="2016-08" db="EMBL/GenBank/DDBJ databases">
        <title>Complete Genome Sequence Of The Indigo Reducing Clostridium isatidis DSM15098.</title>
        <authorList>
            <person name="Little G.T."/>
            <person name="Minton N.P."/>
        </authorList>
    </citation>
    <scope>NUCLEOTIDE SEQUENCE [LARGE SCALE GENOMIC DNA]</scope>
    <source>
        <strain evidence="5 6">DSM 15098</strain>
    </source>
</reference>
<dbReference type="OrthoDB" id="9788922at2"/>
<dbReference type="RefSeq" id="WP_119865610.1">
    <property type="nucleotide sequence ID" value="NZ_CP016786.1"/>
</dbReference>
<comment type="cofactor">
    <cofactor evidence="1">
        <name>Mg(2+)</name>
        <dbReference type="ChEBI" id="CHEBI:18420"/>
    </cofactor>
</comment>
<sequence>MGKITKINTLAQTKFLNLYEAEYINKLGENKKWTIASRKNKQEIDDKFFQGKKDKIDAVVIIPRHIEENKLVIIKQFRVPLNDFVIELPAGLIDGNETFEEAVKRELKEETGLDLVNIDYNKTIEKTYASVGMTDESFALVSCNCKGKVSLENLEADEEIEVKLITKEEGREILKSGQKIDVKAYLAISNFINS</sequence>
<dbReference type="GO" id="GO:0019693">
    <property type="term" value="P:ribose phosphate metabolic process"/>
    <property type="evidence" value="ECO:0007669"/>
    <property type="project" value="TreeGrafter"/>
</dbReference>
<keyword evidence="6" id="KW-1185">Reference proteome</keyword>
<proteinExistence type="inferred from homology"/>
<feature type="domain" description="Nudix hydrolase" evidence="4">
    <location>
        <begin position="54"/>
        <end position="187"/>
    </location>
</feature>
<dbReference type="InterPro" id="IPR000086">
    <property type="entry name" value="NUDIX_hydrolase_dom"/>
</dbReference>
<gene>
    <name evidence="5" type="ORF">BEN51_08280</name>
</gene>
<dbReference type="Pfam" id="PF00293">
    <property type="entry name" value="NUDIX"/>
    <property type="match status" value="1"/>
</dbReference>
<dbReference type="KEGG" id="cia:BEN51_08280"/>
<evidence type="ECO:0000256" key="1">
    <source>
        <dbReference type="ARBA" id="ARBA00001946"/>
    </source>
</evidence>
<dbReference type="AlphaFoldDB" id="A0A343JD69"/>
<dbReference type="GO" id="GO:0016462">
    <property type="term" value="F:pyrophosphatase activity"/>
    <property type="evidence" value="ECO:0007669"/>
    <property type="project" value="UniProtKB-ARBA"/>
</dbReference>
<dbReference type="PRINTS" id="PR00502">
    <property type="entry name" value="NUDIXFAMILY"/>
</dbReference>
<evidence type="ECO:0000259" key="4">
    <source>
        <dbReference type="PROSITE" id="PS51462"/>
    </source>
</evidence>
<evidence type="ECO:0000256" key="2">
    <source>
        <dbReference type="ARBA" id="ARBA00022801"/>
    </source>
</evidence>
<dbReference type="EMBL" id="CP016786">
    <property type="protein sequence ID" value="ASW43477.1"/>
    <property type="molecule type" value="Genomic_DNA"/>
</dbReference>
<dbReference type="Gene3D" id="3.90.79.10">
    <property type="entry name" value="Nucleoside Triphosphate Pyrophosphohydrolase"/>
    <property type="match status" value="1"/>
</dbReference>